<accession>A0A3N4P5W8</accession>
<proteinExistence type="predicted"/>
<dbReference type="Proteomes" id="UP000270856">
    <property type="component" value="Unassembled WGS sequence"/>
</dbReference>
<reference evidence="1 2" key="1">
    <citation type="submission" date="2018-11" db="EMBL/GenBank/DDBJ databases">
        <title>Aureibaculum marinum gen. nov., sp. nov., a member of the family Flavobacteriaceae isolated from the Bohai Sea.</title>
        <authorList>
            <person name="Ji X."/>
        </authorList>
    </citation>
    <scope>NUCLEOTIDE SEQUENCE [LARGE SCALE GENOMIC DNA]</scope>
    <source>
        <strain evidence="1 2">BH-SD17</strain>
    </source>
</reference>
<keyword evidence="2" id="KW-1185">Reference proteome</keyword>
<organism evidence="1 2">
    <name type="scientific">Aureibaculum marinum</name>
    <dbReference type="NCBI Taxonomy" id="2487930"/>
    <lineage>
        <taxon>Bacteria</taxon>
        <taxon>Pseudomonadati</taxon>
        <taxon>Bacteroidota</taxon>
        <taxon>Flavobacteriia</taxon>
        <taxon>Flavobacteriales</taxon>
        <taxon>Flavobacteriaceae</taxon>
        <taxon>Aureibaculum</taxon>
    </lineage>
</organism>
<evidence type="ECO:0000313" key="2">
    <source>
        <dbReference type="Proteomes" id="UP000270856"/>
    </source>
</evidence>
<sequence length="374" mass="44033">MLFKMINKFLNIVLVICIGNWTFFNTVSKNEIIHSIKVFHKGISLTESVDCNLIEVQNEYQQPIEYYMDVESVVCGDNHCKVDFVRIFWDIFGQYKRFELPDKVKLEKAEGKDFTAEDYEKLNSILHDENSSLKDVYKHEIVSTVGTEGIDALSGSTILLEKSAYVKGAVWTCYSLWHWVHGDIKQIIRNITGKSQSIKSLQSYLSSNKKVKKLFGLEQLNHRKDYSEKSVQLVVSAIEQSSTLLKPSLLYLENAPNKVYINTIQKLLKQFESENRLFCLQHLLKTKQKLPLEFYYKLSDLYKDFTYQEIHVLLKILNTKYDISPQMINHLLPLLNHNDFLIARRLYWFLQKQDLLQEQESRIQTFYLEWKDKL</sequence>
<gene>
    <name evidence="1" type="ORF">EGM88_04415</name>
</gene>
<dbReference type="AlphaFoldDB" id="A0A3N4P5W8"/>
<name>A0A3N4P5W8_9FLAO</name>
<comment type="caution">
    <text evidence="1">The sequence shown here is derived from an EMBL/GenBank/DDBJ whole genome shotgun (WGS) entry which is preliminary data.</text>
</comment>
<dbReference type="EMBL" id="RPFJ01000005">
    <property type="protein sequence ID" value="RPD99099.1"/>
    <property type="molecule type" value="Genomic_DNA"/>
</dbReference>
<protein>
    <submittedName>
        <fullName evidence="1">Uncharacterized protein</fullName>
    </submittedName>
</protein>
<evidence type="ECO:0000313" key="1">
    <source>
        <dbReference type="EMBL" id="RPD99099.1"/>
    </source>
</evidence>